<proteinExistence type="predicted"/>
<dbReference type="EMBL" id="MCFA01000148">
    <property type="protein sequence ID" value="ORY03327.1"/>
    <property type="molecule type" value="Genomic_DNA"/>
</dbReference>
<feature type="transmembrane region" description="Helical" evidence="1">
    <location>
        <begin position="20"/>
        <end position="39"/>
    </location>
</feature>
<dbReference type="AlphaFoldDB" id="A0A1Y1Z057"/>
<evidence type="ECO:0000313" key="2">
    <source>
        <dbReference type="EMBL" id="ORY03327.1"/>
    </source>
</evidence>
<evidence type="ECO:0000256" key="1">
    <source>
        <dbReference type="SAM" id="Phobius"/>
    </source>
</evidence>
<dbReference type="STRING" id="1231657.A0A1Y1Z057"/>
<name>A0A1Y1Z057_9PLEO</name>
<sequence length="162" mass="17579">MSPPMTDLGAPGSEAKTVIAVATCAMTISVTAVAARFYARCILLKNTGARRLGATCEHGEWKVDDAVTVNQLDEYTLTTPRWSAALSTRDLLLTLLLGTRYGLGLHTSELHIDTLIEFFKHLFALILVYNTALTILKASFCCSTAASSHHQSQAISAMVFSW</sequence>
<accession>A0A1Y1Z057</accession>
<gene>
    <name evidence="2" type="ORF">BCR34DRAFT_71811</name>
</gene>
<dbReference type="Proteomes" id="UP000193144">
    <property type="component" value="Unassembled WGS sequence"/>
</dbReference>
<organism evidence="2 3">
    <name type="scientific">Clohesyomyces aquaticus</name>
    <dbReference type="NCBI Taxonomy" id="1231657"/>
    <lineage>
        <taxon>Eukaryota</taxon>
        <taxon>Fungi</taxon>
        <taxon>Dikarya</taxon>
        <taxon>Ascomycota</taxon>
        <taxon>Pezizomycotina</taxon>
        <taxon>Dothideomycetes</taxon>
        <taxon>Pleosporomycetidae</taxon>
        <taxon>Pleosporales</taxon>
        <taxon>Lindgomycetaceae</taxon>
        <taxon>Clohesyomyces</taxon>
    </lineage>
</organism>
<protein>
    <submittedName>
        <fullName evidence="2">Uncharacterized protein</fullName>
    </submittedName>
</protein>
<keyword evidence="3" id="KW-1185">Reference proteome</keyword>
<comment type="caution">
    <text evidence="2">The sequence shown here is derived from an EMBL/GenBank/DDBJ whole genome shotgun (WGS) entry which is preliminary data.</text>
</comment>
<keyword evidence="1" id="KW-0812">Transmembrane</keyword>
<evidence type="ECO:0000313" key="3">
    <source>
        <dbReference type="Proteomes" id="UP000193144"/>
    </source>
</evidence>
<keyword evidence="1" id="KW-0472">Membrane</keyword>
<reference evidence="2 3" key="1">
    <citation type="submission" date="2016-07" db="EMBL/GenBank/DDBJ databases">
        <title>Pervasive Adenine N6-methylation of Active Genes in Fungi.</title>
        <authorList>
            <consortium name="DOE Joint Genome Institute"/>
            <person name="Mondo S.J."/>
            <person name="Dannebaum R.O."/>
            <person name="Kuo R.C."/>
            <person name="Labutti K."/>
            <person name="Haridas S."/>
            <person name="Kuo A."/>
            <person name="Salamov A."/>
            <person name="Ahrendt S.R."/>
            <person name="Lipzen A."/>
            <person name="Sullivan W."/>
            <person name="Andreopoulos W.B."/>
            <person name="Clum A."/>
            <person name="Lindquist E."/>
            <person name="Daum C."/>
            <person name="Ramamoorthy G.K."/>
            <person name="Gryganskyi A."/>
            <person name="Culley D."/>
            <person name="Magnuson J.K."/>
            <person name="James T.Y."/>
            <person name="O'Malley M.A."/>
            <person name="Stajich J.E."/>
            <person name="Spatafora J.W."/>
            <person name="Visel A."/>
            <person name="Grigoriev I.V."/>
        </authorList>
    </citation>
    <scope>NUCLEOTIDE SEQUENCE [LARGE SCALE GENOMIC DNA]</scope>
    <source>
        <strain evidence="2 3">CBS 115471</strain>
    </source>
</reference>
<keyword evidence="1" id="KW-1133">Transmembrane helix</keyword>